<dbReference type="Proteomes" id="UP001140091">
    <property type="component" value="Unassembled WGS sequence"/>
</dbReference>
<name>A0A9W8MG33_9AGAR</name>
<sequence length="676" mass="73864">MSALPSSSTHTYGTRGKDDPWASQPTLDVYPALGSVFNALKPALSRTAALPTDPAARLKLAQLIVNGNDKLCAAAGDSRVAANNDFMSFWRALSHLLHELHPETYLQYRWKWDWLTAVPYNHPFFGFQEAASTLVLPDAVPAPPPPPPAPKKPVPPQTPPVAGPSKSTRPATVPPRAVPVVRPPQNPADMEGLYRLPTPVSTESNSHPFGVVPGWTPQLPPFLVENWAQEVAKKVPRPPHGATGRLEKAIDPPPQSESESEAPHKSSPKKKTSKKEKTPRPLYWLHKSDQPLPSHLPGQETSVDDEGNQLPCPNSFREYLLPSEQRSFSVSARPKSVLAPSHLLPPFGLKPRSDIKRRQKTDSHPKVKPPQRLPVYDKGPLFKQGYLLAELQAPLLEGFAPPNWVRPPCGSCAASGIVCTGGDFLHGVRCDNCNDQKKPCGFDLSIPRMTSLSALSAAADASPETMRATPAFVDISTTSRHSKAYWSSHGTSLSTPPMLYPRRTSTSTMGVTKDEYTWTTTFDEEEVDEYLSSLRKELRQKSSPLDERSSEVAEGSRSASAPSSALLAEPTPLVPRKRRRVVLAPSESSSDEQDDGAGPVIQTPPPASPPAGRLRLPSSSPPPPLPSRAINPLIGASTFPPAPPHTLSSKERRQWAKVFKQAEMPREEPRKKRRKD</sequence>
<evidence type="ECO:0000313" key="2">
    <source>
        <dbReference type="EMBL" id="KAJ2927294.1"/>
    </source>
</evidence>
<feature type="region of interest" description="Disordered" evidence="1">
    <location>
        <begin position="138"/>
        <end position="205"/>
    </location>
</feature>
<feature type="compositionally biased region" description="Basic and acidic residues" evidence="1">
    <location>
        <begin position="351"/>
        <end position="365"/>
    </location>
</feature>
<accession>A0A9W8MG33</accession>
<feature type="compositionally biased region" description="Pro residues" evidence="1">
    <location>
        <begin position="140"/>
        <end position="162"/>
    </location>
</feature>
<evidence type="ECO:0000313" key="3">
    <source>
        <dbReference type="Proteomes" id="UP001140091"/>
    </source>
</evidence>
<protein>
    <submittedName>
        <fullName evidence="2">Uncharacterized protein</fullName>
    </submittedName>
</protein>
<feature type="region of interest" description="Disordered" evidence="1">
    <location>
        <begin position="235"/>
        <end position="315"/>
    </location>
</feature>
<dbReference type="OrthoDB" id="10528541at2759"/>
<dbReference type="AlphaFoldDB" id="A0A9W8MG33"/>
<feature type="compositionally biased region" description="Low complexity" evidence="1">
    <location>
        <begin position="553"/>
        <end position="571"/>
    </location>
</feature>
<gene>
    <name evidence="2" type="ORF">H1R20_g9805</name>
</gene>
<evidence type="ECO:0000256" key="1">
    <source>
        <dbReference type="SAM" id="MobiDB-lite"/>
    </source>
</evidence>
<feature type="compositionally biased region" description="Basic and acidic residues" evidence="1">
    <location>
        <begin position="537"/>
        <end position="551"/>
    </location>
</feature>
<organism evidence="2 3">
    <name type="scientific">Candolleomyces eurysporus</name>
    <dbReference type="NCBI Taxonomy" id="2828524"/>
    <lineage>
        <taxon>Eukaryota</taxon>
        <taxon>Fungi</taxon>
        <taxon>Dikarya</taxon>
        <taxon>Basidiomycota</taxon>
        <taxon>Agaricomycotina</taxon>
        <taxon>Agaricomycetes</taxon>
        <taxon>Agaricomycetidae</taxon>
        <taxon>Agaricales</taxon>
        <taxon>Agaricineae</taxon>
        <taxon>Psathyrellaceae</taxon>
        <taxon>Candolleomyces</taxon>
    </lineage>
</organism>
<feature type="non-terminal residue" evidence="2">
    <location>
        <position position="1"/>
    </location>
</feature>
<feature type="region of interest" description="Disordered" evidence="1">
    <location>
        <begin position="486"/>
        <end position="506"/>
    </location>
</feature>
<feature type="region of interest" description="Disordered" evidence="1">
    <location>
        <begin position="537"/>
        <end position="653"/>
    </location>
</feature>
<feature type="compositionally biased region" description="Pro residues" evidence="1">
    <location>
        <begin position="172"/>
        <end position="186"/>
    </location>
</feature>
<comment type="caution">
    <text evidence="2">The sequence shown here is derived from an EMBL/GenBank/DDBJ whole genome shotgun (WGS) entry which is preliminary data.</text>
</comment>
<reference evidence="2" key="1">
    <citation type="submission" date="2022-06" db="EMBL/GenBank/DDBJ databases">
        <title>Genome Sequence of Candolleomyces eurysporus.</title>
        <authorList>
            <person name="Buettner E."/>
        </authorList>
    </citation>
    <scope>NUCLEOTIDE SEQUENCE</scope>
    <source>
        <strain evidence="2">VTCC 930004</strain>
    </source>
</reference>
<keyword evidence="3" id="KW-1185">Reference proteome</keyword>
<feature type="region of interest" description="Disordered" evidence="1">
    <location>
        <begin position="340"/>
        <end position="374"/>
    </location>
</feature>
<proteinExistence type="predicted"/>
<dbReference type="EMBL" id="JANBPK010001013">
    <property type="protein sequence ID" value="KAJ2927294.1"/>
    <property type="molecule type" value="Genomic_DNA"/>
</dbReference>